<dbReference type="NCBIfam" id="TIGR01709">
    <property type="entry name" value="typeII_sec_gspL"/>
    <property type="match status" value="1"/>
</dbReference>
<evidence type="ECO:0000256" key="7">
    <source>
        <dbReference type="ARBA" id="ARBA00022927"/>
    </source>
</evidence>
<evidence type="ECO:0000313" key="14">
    <source>
        <dbReference type="EMBL" id="MEJ6498516.1"/>
    </source>
</evidence>
<evidence type="ECO:0000256" key="3">
    <source>
        <dbReference type="ARBA" id="ARBA00022448"/>
    </source>
</evidence>
<keyword evidence="16" id="KW-1185">Reference proteome</keyword>
<dbReference type="SUPFAM" id="SSF53067">
    <property type="entry name" value="Actin-like ATPase domain"/>
    <property type="match status" value="2"/>
</dbReference>
<dbReference type="Gene3D" id="3.30.420.370">
    <property type="match status" value="1"/>
</dbReference>
<dbReference type="Gene3D" id="3.30.1360.100">
    <property type="entry name" value="General secretion pathway protein M, EpsM"/>
    <property type="match status" value="1"/>
</dbReference>
<dbReference type="OrthoDB" id="7011844at2"/>
<dbReference type="EMBL" id="JAQPZS010000034">
    <property type="protein sequence ID" value="MEJ6498516.1"/>
    <property type="molecule type" value="Genomic_DNA"/>
</dbReference>
<feature type="domain" description="GspL periplasmic" evidence="12">
    <location>
        <begin position="248"/>
        <end position="400"/>
    </location>
</feature>
<dbReference type="Proteomes" id="UP000050378">
    <property type="component" value="Unassembled WGS sequence"/>
</dbReference>
<evidence type="ECO:0000256" key="8">
    <source>
        <dbReference type="ARBA" id="ARBA00022989"/>
    </source>
</evidence>
<dbReference type="InterPro" id="IPR025691">
    <property type="entry name" value="GspL_pp_dom"/>
</dbReference>
<name>A0A0P7DTS6_9GAMM</name>
<keyword evidence="7 10" id="KW-0653">Protein transport</keyword>
<accession>A0A0P7DTS6</accession>
<keyword evidence="4" id="KW-1003">Cell membrane</keyword>
<dbReference type="Gene3D" id="3.30.420.380">
    <property type="match status" value="1"/>
</dbReference>
<feature type="domain" description="GspL cytoplasmic actin-ATPase-like" evidence="11">
    <location>
        <begin position="5"/>
        <end position="240"/>
    </location>
</feature>
<keyword evidence="8" id="KW-1133">Transmembrane helix</keyword>
<dbReference type="Pfam" id="PF05134">
    <property type="entry name" value="T2SSL"/>
    <property type="match status" value="1"/>
</dbReference>
<keyword evidence="5" id="KW-0997">Cell inner membrane</keyword>
<comment type="caution">
    <text evidence="13">The sequence shown here is derived from an EMBL/GenBank/DDBJ whole genome shotgun (WGS) entry which is preliminary data.</text>
</comment>
<dbReference type="GO" id="GO:0009276">
    <property type="term" value="C:Gram-negative-bacterium-type cell wall"/>
    <property type="evidence" value="ECO:0007669"/>
    <property type="project" value="InterPro"/>
</dbReference>
<evidence type="ECO:0000256" key="6">
    <source>
        <dbReference type="ARBA" id="ARBA00022692"/>
    </source>
</evidence>
<evidence type="ECO:0000259" key="12">
    <source>
        <dbReference type="Pfam" id="PF12693"/>
    </source>
</evidence>
<sequence length="403" mass="45196">MTEILLIRTGQTLKDSLNWLIYSPIEQEIIASGEIANATQLGELTEKAQSREVVALLPSDQVQLKTVTLPTKWNRKLEQALPYMLEEEIACDVDDLFIAIAEPTLVDEKHAINIAMTDREWFEQWLAEFNEHGIEVYKILPDALLLPDVDDNTQLRAIELNGQWLCKQGNWHIAAVEPNWLAGYLTALGNPDVAHFSPATAFPDTVNLSAQTQQYDLPLALFAKQLPEVKFNLRQGVYQLKKKSAIWWGYWQKAAIAAGVALVCSVGVKSLELYKLNNQLEAAKAEVVANYQRAFPNKKVRPQLIRSQIRSELALIEGGSTAGFLDLTNDLVSIFSEVNDFTPETLRYDQGRNELRIRARGKDFQSFSKVKAILEQRGLTVDQGSLNNDGDYVVGEIKLRGAA</sequence>
<keyword evidence="9" id="KW-0472">Membrane</keyword>
<dbReference type="CDD" id="cd24017">
    <property type="entry name" value="ASKHA_T2SSL_N"/>
    <property type="match status" value="1"/>
</dbReference>
<dbReference type="InterPro" id="IPR024230">
    <property type="entry name" value="GspL_cyto_dom"/>
</dbReference>
<keyword evidence="6" id="KW-0812">Transmembrane</keyword>
<evidence type="ECO:0000313" key="16">
    <source>
        <dbReference type="Proteomes" id="UP001377972"/>
    </source>
</evidence>
<dbReference type="RefSeq" id="WP_054554847.1">
    <property type="nucleotide sequence ID" value="NZ_JAQPZS010000034.1"/>
</dbReference>
<evidence type="ECO:0000256" key="2">
    <source>
        <dbReference type="ARBA" id="ARBA00005318"/>
    </source>
</evidence>
<dbReference type="GO" id="GO:0015628">
    <property type="term" value="P:protein secretion by the type II secretion system"/>
    <property type="evidence" value="ECO:0007669"/>
    <property type="project" value="InterPro"/>
</dbReference>
<dbReference type="EMBL" id="LJTC01000020">
    <property type="protein sequence ID" value="KPM76882.1"/>
    <property type="molecule type" value="Genomic_DNA"/>
</dbReference>
<evidence type="ECO:0000313" key="15">
    <source>
        <dbReference type="Proteomes" id="UP000050378"/>
    </source>
</evidence>
<evidence type="ECO:0000259" key="11">
    <source>
        <dbReference type="Pfam" id="PF05134"/>
    </source>
</evidence>
<dbReference type="PATRIC" id="fig|570156.3.peg.2019"/>
<dbReference type="InterPro" id="IPR043129">
    <property type="entry name" value="ATPase_NBD"/>
</dbReference>
<comment type="function">
    <text evidence="10">Inner membrane component of the type II secretion system required for the energy-dependent secretion of extracellular factors such as proteases and toxins from the periplasm.</text>
</comment>
<dbReference type="AlphaFoldDB" id="A0A0P7DTS6"/>
<evidence type="ECO:0000256" key="4">
    <source>
        <dbReference type="ARBA" id="ARBA00022475"/>
    </source>
</evidence>
<evidence type="ECO:0000256" key="9">
    <source>
        <dbReference type="ARBA" id="ARBA00023136"/>
    </source>
</evidence>
<reference evidence="13 15" key="1">
    <citation type="submission" date="2015-09" db="EMBL/GenBank/DDBJ databases">
        <title>Draft Genome Sequence of Pseudoalteromonas lipolytica UCD-48B.</title>
        <authorList>
            <person name="Krusor M."/>
            <person name="Coil D.A."/>
            <person name="Lang J.M."/>
            <person name="Eisen J.A."/>
            <person name="Alexiev A."/>
        </authorList>
    </citation>
    <scope>NUCLEOTIDE SEQUENCE [LARGE SCALE GENOMIC DNA]</scope>
    <source>
        <strain evidence="13 15">UCD-48B</strain>
    </source>
</reference>
<proteinExistence type="inferred from homology"/>
<organism evidence="13 15">
    <name type="scientific">Pseudoalteromonas lipolytica</name>
    <dbReference type="NCBI Taxonomy" id="570156"/>
    <lineage>
        <taxon>Bacteria</taxon>
        <taxon>Pseudomonadati</taxon>
        <taxon>Pseudomonadota</taxon>
        <taxon>Gammaproteobacteria</taxon>
        <taxon>Alteromonadales</taxon>
        <taxon>Pseudoalteromonadaceae</taxon>
        <taxon>Pseudoalteromonas</taxon>
    </lineage>
</organism>
<dbReference type="Proteomes" id="UP001377972">
    <property type="component" value="Unassembled WGS sequence"/>
</dbReference>
<dbReference type="Pfam" id="PF12693">
    <property type="entry name" value="GspL_C"/>
    <property type="match status" value="1"/>
</dbReference>
<evidence type="ECO:0000256" key="5">
    <source>
        <dbReference type="ARBA" id="ARBA00022519"/>
    </source>
</evidence>
<dbReference type="InterPro" id="IPR007812">
    <property type="entry name" value="T2SS_protein-GspL"/>
</dbReference>
<evidence type="ECO:0000256" key="10">
    <source>
        <dbReference type="PIRNR" id="PIRNR015761"/>
    </source>
</evidence>
<protein>
    <recommendedName>
        <fullName evidence="10">Type II secretion system protein L</fullName>
        <shortName evidence="10">T2SS protein L</shortName>
    </recommendedName>
</protein>
<evidence type="ECO:0000313" key="13">
    <source>
        <dbReference type="EMBL" id="KPM76882.1"/>
    </source>
</evidence>
<comment type="similarity">
    <text evidence="2 10">Belongs to the GSP L family.</text>
</comment>
<keyword evidence="3 10" id="KW-0813">Transport</keyword>
<comment type="subcellular location">
    <subcellularLocation>
        <location evidence="1">Cell inner membrane</location>
        <topology evidence="1">Single-pass membrane protein</topology>
    </subcellularLocation>
</comment>
<dbReference type="GO" id="GO:0015627">
    <property type="term" value="C:type II protein secretion system complex"/>
    <property type="evidence" value="ECO:0007669"/>
    <property type="project" value="InterPro"/>
</dbReference>
<reference evidence="14 16" key="2">
    <citation type="submission" date="2023-01" db="EMBL/GenBank/DDBJ databases">
        <title>Trichodesmium-associated heterotrophic epibiont bacteria.</title>
        <authorList>
            <person name="Cleveland C.S."/>
            <person name="Webb E.A."/>
        </authorList>
    </citation>
    <scope>NUCLEOTIDE SEQUENCE [LARGE SCALE GENOMIC DNA]</scope>
    <source>
        <strain evidence="14 16">USCH2</strain>
    </source>
</reference>
<dbReference type="STRING" id="570156.AOG27_20475"/>
<evidence type="ECO:0000256" key="1">
    <source>
        <dbReference type="ARBA" id="ARBA00004377"/>
    </source>
</evidence>
<dbReference type="PIRSF" id="PIRSF015761">
    <property type="entry name" value="Protein_L"/>
    <property type="match status" value="1"/>
</dbReference>
<dbReference type="GO" id="GO:0005886">
    <property type="term" value="C:plasma membrane"/>
    <property type="evidence" value="ECO:0007669"/>
    <property type="project" value="UniProtKB-SubCell"/>
</dbReference>
<gene>
    <name evidence="14" type="primary">gspL</name>
    <name evidence="13" type="ORF">AOG27_20475</name>
    <name evidence="14" type="ORF">PQI24_21030</name>
</gene>